<dbReference type="EMBL" id="JBEPSJ010000001">
    <property type="protein sequence ID" value="MET4581969.1"/>
    <property type="molecule type" value="Genomic_DNA"/>
</dbReference>
<dbReference type="RefSeq" id="WP_354024125.1">
    <property type="nucleotide sequence ID" value="NZ_JBEPSJ010000001.1"/>
</dbReference>
<feature type="transmembrane region" description="Helical" evidence="1">
    <location>
        <begin position="192"/>
        <end position="213"/>
    </location>
</feature>
<feature type="transmembrane region" description="Helical" evidence="1">
    <location>
        <begin position="254"/>
        <end position="275"/>
    </location>
</feature>
<protein>
    <submittedName>
        <fullName evidence="2">ABC-2 type transport system permease protein</fullName>
    </submittedName>
</protein>
<keyword evidence="1" id="KW-0472">Membrane</keyword>
<feature type="transmembrane region" description="Helical" evidence="1">
    <location>
        <begin position="120"/>
        <end position="144"/>
    </location>
</feature>
<proteinExistence type="predicted"/>
<evidence type="ECO:0000313" key="2">
    <source>
        <dbReference type="EMBL" id="MET4581969.1"/>
    </source>
</evidence>
<keyword evidence="3" id="KW-1185">Reference proteome</keyword>
<comment type="caution">
    <text evidence="2">The sequence shown here is derived from an EMBL/GenBank/DDBJ whole genome shotgun (WGS) entry which is preliminary data.</text>
</comment>
<feature type="transmembrane region" description="Helical" evidence="1">
    <location>
        <begin position="79"/>
        <end position="99"/>
    </location>
</feature>
<gene>
    <name evidence="2" type="ORF">ABIE21_001459</name>
</gene>
<dbReference type="Pfam" id="PF12679">
    <property type="entry name" value="ABC2_membrane_2"/>
    <property type="match status" value="1"/>
</dbReference>
<sequence length="280" mass="28526">MSTLETRHTDVAPDHDRLSFGRVMRSEFIKITSLRSTVGLLLAIVALGMGTSVILGLTIKDAGLPSAASVGFMLDQVTIGTVLFGQLIAGVLGVLVISAEYSSGTIQTTLIAVPSRLAVLFAKAIVLFLSVAAAASVALFGSWAVTYPMLAAYGLEIGLTEPGVVLALVGGAVYVGFAAVLGLGIGTLLRAVAAGVATVISVILLLPIILSVIPASDVVRSIHLLSMSKAGDALTNTADGTAFVDLADGYVSPAAGLLIAAVWALAFLVIGAVRLRKKDA</sequence>
<accession>A0ABV2QLP2</accession>
<evidence type="ECO:0000313" key="3">
    <source>
        <dbReference type="Proteomes" id="UP001549257"/>
    </source>
</evidence>
<keyword evidence="1" id="KW-0812">Transmembrane</keyword>
<feature type="transmembrane region" description="Helical" evidence="1">
    <location>
        <begin position="38"/>
        <end position="59"/>
    </location>
</feature>
<feature type="transmembrane region" description="Helical" evidence="1">
    <location>
        <begin position="164"/>
        <end position="185"/>
    </location>
</feature>
<reference evidence="2 3" key="1">
    <citation type="submission" date="2024-06" db="EMBL/GenBank/DDBJ databases">
        <title>Sorghum-associated microbial communities from plants grown in Nebraska, USA.</title>
        <authorList>
            <person name="Schachtman D."/>
        </authorList>
    </citation>
    <scope>NUCLEOTIDE SEQUENCE [LARGE SCALE GENOMIC DNA]</scope>
    <source>
        <strain evidence="2 3">2857</strain>
    </source>
</reference>
<evidence type="ECO:0000256" key="1">
    <source>
        <dbReference type="SAM" id="Phobius"/>
    </source>
</evidence>
<name>A0ABV2QLP2_9MICO</name>
<dbReference type="Proteomes" id="UP001549257">
    <property type="component" value="Unassembled WGS sequence"/>
</dbReference>
<keyword evidence="1" id="KW-1133">Transmembrane helix</keyword>
<organism evidence="2 3">
    <name type="scientific">Conyzicola nivalis</name>
    <dbReference type="NCBI Taxonomy" id="1477021"/>
    <lineage>
        <taxon>Bacteria</taxon>
        <taxon>Bacillati</taxon>
        <taxon>Actinomycetota</taxon>
        <taxon>Actinomycetes</taxon>
        <taxon>Micrococcales</taxon>
        <taxon>Microbacteriaceae</taxon>
        <taxon>Conyzicola</taxon>
    </lineage>
</organism>